<keyword evidence="4" id="KW-0812">Transmembrane</keyword>
<comment type="similarity">
    <text evidence="2">Belongs to the bacterial solute-binding protein SsuA/TauA family.</text>
</comment>
<evidence type="ECO:0000256" key="2">
    <source>
        <dbReference type="ARBA" id="ARBA00010742"/>
    </source>
</evidence>
<dbReference type="Pfam" id="PF09084">
    <property type="entry name" value="NMT1"/>
    <property type="match status" value="1"/>
</dbReference>
<evidence type="ECO:0000259" key="5">
    <source>
        <dbReference type="SMART" id="SM00062"/>
    </source>
</evidence>
<keyword evidence="4" id="KW-1133">Transmembrane helix</keyword>
<dbReference type="InterPro" id="IPR015168">
    <property type="entry name" value="SsuA/THI5"/>
</dbReference>
<evidence type="ECO:0000313" key="6">
    <source>
        <dbReference type="EMBL" id="MFC3107480.1"/>
    </source>
</evidence>
<reference evidence="7" key="1">
    <citation type="journal article" date="2019" name="Int. J. Syst. Evol. Microbiol.">
        <title>The Global Catalogue of Microorganisms (GCM) 10K type strain sequencing project: providing services to taxonomists for standard genome sequencing and annotation.</title>
        <authorList>
            <consortium name="The Broad Institute Genomics Platform"/>
            <consortium name="The Broad Institute Genome Sequencing Center for Infectious Disease"/>
            <person name="Wu L."/>
            <person name="Ma J."/>
        </authorList>
    </citation>
    <scope>NUCLEOTIDE SEQUENCE [LARGE SCALE GENOMIC DNA]</scope>
    <source>
        <strain evidence="7">KCTC 42986</strain>
    </source>
</reference>
<comment type="caution">
    <text evidence="6">The sequence shown here is derived from an EMBL/GenBank/DDBJ whole genome shotgun (WGS) entry which is preliminary data.</text>
</comment>
<accession>A0ABV7EXW2</accession>
<dbReference type="PANTHER" id="PTHR30024:SF47">
    <property type="entry name" value="TAURINE-BINDING PERIPLASMIC PROTEIN"/>
    <property type="match status" value="1"/>
</dbReference>
<gene>
    <name evidence="6" type="ORF">ACFOFO_05825</name>
</gene>
<evidence type="ECO:0000313" key="7">
    <source>
        <dbReference type="Proteomes" id="UP001595530"/>
    </source>
</evidence>
<keyword evidence="4" id="KW-0472">Membrane</keyword>
<dbReference type="InterPro" id="IPR001638">
    <property type="entry name" value="Solute-binding_3/MltF_N"/>
</dbReference>
<protein>
    <submittedName>
        <fullName evidence="6">ABC transporter substrate-binding protein</fullName>
    </submittedName>
</protein>
<dbReference type="RefSeq" id="WP_390327342.1">
    <property type="nucleotide sequence ID" value="NZ_JBHRTP010000016.1"/>
</dbReference>
<dbReference type="EMBL" id="JBHRTP010000016">
    <property type="protein sequence ID" value="MFC3107480.1"/>
    <property type="molecule type" value="Genomic_DNA"/>
</dbReference>
<dbReference type="CDD" id="cd01008">
    <property type="entry name" value="PBP2_NrtA_SsuA_CpmA_like"/>
    <property type="match status" value="1"/>
</dbReference>
<name>A0ABV7EXW2_9BURK</name>
<evidence type="ECO:0000256" key="4">
    <source>
        <dbReference type="SAM" id="Phobius"/>
    </source>
</evidence>
<organism evidence="6 7">
    <name type="scientific">Undibacterium arcticum</name>
    <dbReference type="NCBI Taxonomy" id="1762892"/>
    <lineage>
        <taxon>Bacteria</taxon>
        <taxon>Pseudomonadati</taxon>
        <taxon>Pseudomonadota</taxon>
        <taxon>Betaproteobacteria</taxon>
        <taxon>Burkholderiales</taxon>
        <taxon>Oxalobacteraceae</taxon>
        <taxon>Undibacterium</taxon>
    </lineage>
</organism>
<dbReference type="SMART" id="SM00062">
    <property type="entry name" value="PBPb"/>
    <property type="match status" value="1"/>
</dbReference>
<keyword evidence="7" id="KW-1185">Reference proteome</keyword>
<comment type="subcellular location">
    <subcellularLocation>
        <location evidence="1">Periplasm</location>
    </subcellularLocation>
</comment>
<dbReference type="PANTHER" id="PTHR30024">
    <property type="entry name" value="ALIPHATIC SULFONATES-BINDING PROTEIN-RELATED"/>
    <property type="match status" value="1"/>
</dbReference>
<dbReference type="Gene3D" id="3.40.190.10">
    <property type="entry name" value="Periplasmic binding protein-like II"/>
    <property type="match status" value="2"/>
</dbReference>
<proteinExistence type="inferred from homology"/>
<dbReference type="Proteomes" id="UP001595530">
    <property type="component" value="Unassembled WGS sequence"/>
</dbReference>
<sequence length="331" mass="35955">MIAKRAVFFAVTVVIGIGTVLLYSPFRRPPPLPIVIVQLQVPHSGLLQIAEAKAYFAKEGLTATIKTVLTGHDAITQVLRGEADVGSTAETPVAKALAEGKRPKIIATIFSSRWSSGLVVRKDHGIVKPADLKGKRIGFVFGTNTHYDLETFLAFHNIPLDSITMVPRPPDALVTALVSGEVDAASIWIPFMTQAQQKLGNKAETFYPTGGYSQTFNLVVRSDYVARNRESTDRLLRALLKAEFFAETHPNQAIDIIASASGIAASALRGHGDPLTYELTLKQALLLATENQVRWNFRRGLVPSGPFPDVLHAVETEPLRALKPTGVTISK</sequence>
<dbReference type="SUPFAM" id="SSF53850">
    <property type="entry name" value="Periplasmic binding protein-like II"/>
    <property type="match status" value="1"/>
</dbReference>
<feature type="transmembrane region" description="Helical" evidence="4">
    <location>
        <begin position="7"/>
        <end position="26"/>
    </location>
</feature>
<evidence type="ECO:0000256" key="3">
    <source>
        <dbReference type="ARBA" id="ARBA00022729"/>
    </source>
</evidence>
<feature type="domain" description="Solute-binding protein family 3/N-terminal" evidence="5">
    <location>
        <begin position="46"/>
        <end position="247"/>
    </location>
</feature>
<evidence type="ECO:0000256" key="1">
    <source>
        <dbReference type="ARBA" id="ARBA00004418"/>
    </source>
</evidence>
<keyword evidence="3" id="KW-0732">Signal</keyword>